<sequence length="638" mass="70328">MLRALLGLGAALLASLALADSPTWSGLRDGVLYLRPSAWEQLDIRWRPAWQAEANHEQLYLLDGSGRLVRQLDIPPGGERGEQRLDLPTGAGDYALHVPGYSFRSYDVSHGEASASQFEPAKLHFCAEVGDGTQLYFRVGPDENVQLAGKHYGGVHGLRATRLSDGMQVELALKRHDAYAEYDKASLPLSAREETWRLELQGSGKAAFWLDGTANLFALSAKALFRPQWQPGQVVLTLGDKDLGPAPRLGTALPYGVPDATGMQQLATINGKAGGYYSFVDVLPRQPQREIAFRQAFQQQLGIDQDITLLAGTGRRAVLDADPQTFAGLDAWLADSARLPGKGLHYLAFADEPNLNYPDYESFARYFDAMLQRVRANPGARAAGVRIAMPASSRLLDGPFRPGAEQRRGLDWARQLLAAHGDEIDALAWHEWMQRDLLATRRYRDSVRQAADLVGLNLDGRPRKALLLDQTNISSGDSLSPYQQNSQYAALWWASVVFNASQDGLLDMLLWFQAQDEDAYTKGMLREDAAASPKPVALAQHFLLQHWLGHVQALDNSAFEVDALALRDGKRHSLLGVNKGVRQQAVEVAGGALCAARPSLRLFDSQGLERDWPLTCENDRARFDLPGESLFALRWEAT</sequence>
<accession>A0A024HHL1</accession>
<feature type="chain" id="PRO_5001533280" evidence="1">
    <location>
        <begin position="20"/>
        <end position="638"/>
    </location>
</feature>
<dbReference type="HOGENOM" id="CLU_426323_0_0_6"/>
<name>A0A024HHL1_PSEKB</name>
<dbReference type="KEGG" id="pkc:PKB_2742"/>
<evidence type="ECO:0000313" key="3">
    <source>
        <dbReference type="Proteomes" id="UP000025241"/>
    </source>
</evidence>
<dbReference type="Gene3D" id="3.20.20.80">
    <property type="entry name" value="Glycosidases"/>
    <property type="match status" value="1"/>
</dbReference>
<evidence type="ECO:0000313" key="2">
    <source>
        <dbReference type="EMBL" id="CDF84089.1"/>
    </source>
</evidence>
<dbReference type="OrthoDB" id="6962799at2"/>
<reference evidence="2 3" key="2">
    <citation type="submission" date="2014-05" db="EMBL/GenBank/DDBJ databases">
        <title>Genome sequence of the 3-chlorobenzoate degrading bacterium Pseudomonas knackmussii B13 shows multiple evidence for horizontal gene transfer.</title>
        <authorList>
            <person name="Miyazaki R."/>
            <person name="Bertelli C."/>
            <person name="Falquet L."/>
            <person name="Robinson-Rechavi M."/>
            <person name="Gharib W."/>
            <person name="Roy S."/>
            <person name="Van der Meer J.R."/>
        </authorList>
    </citation>
    <scope>NUCLEOTIDE SEQUENCE [LARGE SCALE GENOMIC DNA]</scope>
    <source>
        <strain evidence="2 3">B13</strain>
    </source>
</reference>
<dbReference type="AlphaFoldDB" id="A0A024HHL1"/>
<dbReference type="InterPro" id="IPR017853">
    <property type="entry name" value="GH"/>
</dbReference>
<dbReference type="PATRIC" id="fig|1301098.3.peg.2756"/>
<protein>
    <submittedName>
        <fullName evidence="2">Uncharacterized protein</fullName>
    </submittedName>
</protein>
<reference evidence="2 3" key="1">
    <citation type="submission" date="2013-03" db="EMBL/GenBank/DDBJ databases">
        <authorList>
            <person name="Linke B."/>
        </authorList>
    </citation>
    <scope>NUCLEOTIDE SEQUENCE [LARGE SCALE GENOMIC DNA]</scope>
    <source>
        <strain evidence="2 3">B13</strain>
    </source>
</reference>
<keyword evidence="1" id="KW-0732">Signal</keyword>
<keyword evidence="3" id="KW-1185">Reference proteome</keyword>
<feature type="signal peptide" evidence="1">
    <location>
        <begin position="1"/>
        <end position="19"/>
    </location>
</feature>
<dbReference type="EMBL" id="HG322950">
    <property type="protein sequence ID" value="CDF84089.1"/>
    <property type="molecule type" value="Genomic_DNA"/>
</dbReference>
<dbReference type="RefSeq" id="WP_043252463.1">
    <property type="nucleotide sequence ID" value="NZ_HG322950.1"/>
</dbReference>
<dbReference type="Proteomes" id="UP000025241">
    <property type="component" value="Chromosome I"/>
</dbReference>
<evidence type="ECO:0000256" key="1">
    <source>
        <dbReference type="SAM" id="SignalP"/>
    </source>
</evidence>
<gene>
    <name evidence="2" type="ORF">PKB_2742</name>
</gene>
<dbReference type="STRING" id="1301098.PKB_2742"/>
<dbReference type="SUPFAM" id="SSF51445">
    <property type="entry name" value="(Trans)glycosidases"/>
    <property type="match status" value="1"/>
</dbReference>
<organism evidence="2 3">
    <name type="scientific">Pseudomonas knackmussii (strain DSM 6978 / CCUG 54928 / LMG 23759 / B13)</name>
    <dbReference type="NCBI Taxonomy" id="1301098"/>
    <lineage>
        <taxon>Bacteria</taxon>
        <taxon>Pseudomonadati</taxon>
        <taxon>Pseudomonadota</taxon>
        <taxon>Gammaproteobacteria</taxon>
        <taxon>Pseudomonadales</taxon>
        <taxon>Pseudomonadaceae</taxon>
        <taxon>Pseudomonas</taxon>
    </lineage>
</organism>
<proteinExistence type="predicted"/>